<dbReference type="PROSITE" id="PS50110">
    <property type="entry name" value="RESPONSE_REGULATORY"/>
    <property type="match status" value="1"/>
</dbReference>
<keyword evidence="1" id="KW-0597">Phosphoprotein</keyword>
<dbReference type="PANTHER" id="PTHR44591:SF18">
    <property type="entry name" value="REGULATORY PROTEIN"/>
    <property type="match status" value="1"/>
</dbReference>
<dbReference type="SMART" id="SM00448">
    <property type="entry name" value="REC"/>
    <property type="match status" value="1"/>
</dbReference>
<evidence type="ECO:0000256" key="1">
    <source>
        <dbReference type="ARBA" id="ARBA00022553"/>
    </source>
</evidence>
<reference evidence="3" key="1">
    <citation type="submission" date="2019-03" db="EMBL/GenBank/DDBJ databases">
        <authorList>
            <person name="Hao L."/>
        </authorList>
    </citation>
    <scope>NUCLEOTIDE SEQUENCE</scope>
</reference>
<protein>
    <submittedName>
        <fullName evidence="3">Response regulator MprA</fullName>
    </submittedName>
</protein>
<organism evidence="3">
    <name type="scientific">anaerobic digester metagenome</name>
    <dbReference type="NCBI Taxonomy" id="1263854"/>
    <lineage>
        <taxon>unclassified sequences</taxon>
        <taxon>metagenomes</taxon>
        <taxon>ecological metagenomes</taxon>
    </lineage>
</organism>
<proteinExistence type="predicted"/>
<dbReference type="InterPro" id="IPR001789">
    <property type="entry name" value="Sig_transdc_resp-reg_receiver"/>
</dbReference>
<dbReference type="AlphaFoldDB" id="A0A485M1F3"/>
<evidence type="ECO:0000259" key="2">
    <source>
        <dbReference type="PROSITE" id="PS50110"/>
    </source>
</evidence>
<dbReference type="PANTHER" id="PTHR44591">
    <property type="entry name" value="STRESS RESPONSE REGULATOR PROTEIN 1"/>
    <property type="match status" value="1"/>
</dbReference>
<evidence type="ECO:0000313" key="3">
    <source>
        <dbReference type="EMBL" id="VFU14257.1"/>
    </source>
</evidence>
<gene>
    <name evidence="3" type="primary">mprA</name>
    <name evidence="3" type="ORF">SCFA_270036</name>
</gene>
<dbReference type="InterPro" id="IPR050595">
    <property type="entry name" value="Bact_response_regulator"/>
</dbReference>
<accession>A0A485M1F3</accession>
<dbReference type="Pfam" id="PF00072">
    <property type="entry name" value="Response_reg"/>
    <property type="match status" value="1"/>
</dbReference>
<dbReference type="SUPFAM" id="SSF52172">
    <property type="entry name" value="CheY-like"/>
    <property type="match status" value="1"/>
</dbReference>
<dbReference type="GO" id="GO:0000160">
    <property type="term" value="P:phosphorelay signal transduction system"/>
    <property type="evidence" value="ECO:0007669"/>
    <property type="project" value="InterPro"/>
</dbReference>
<feature type="domain" description="Response regulatory" evidence="2">
    <location>
        <begin position="3"/>
        <end position="118"/>
    </location>
</feature>
<dbReference type="Gene3D" id="3.40.50.2300">
    <property type="match status" value="1"/>
</dbReference>
<sequence>MKRILLVDDDRNIQRLLKEELNDDGYSLIIASNGKEALPYLEVENGKKPDLIILDLRMPKMNGFETMGHIIKSRQDIPVIIHTAYSSYRNDAMVMAADAYVEKSHDLTRLKCVIRDLLDKSCTNKEK</sequence>
<dbReference type="InterPro" id="IPR011006">
    <property type="entry name" value="CheY-like_superfamily"/>
</dbReference>
<name>A0A485M1F3_9ZZZZ</name>
<dbReference type="EMBL" id="CAADRM010000089">
    <property type="protein sequence ID" value="VFU14257.1"/>
    <property type="molecule type" value="Genomic_DNA"/>
</dbReference>